<dbReference type="Pfam" id="PF00355">
    <property type="entry name" value="Rieske"/>
    <property type="match status" value="1"/>
</dbReference>
<dbReference type="Pfam" id="PF00848">
    <property type="entry name" value="Ring_hydroxyl_A"/>
    <property type="match status" value="1"/>
</dbReference>
<feature type="domain" description="Rieske" evidence="9">
    <location>
        <begin position="52"/>
        <end position="162"/>
    </location>
</feature>
<dbReference type="SUPFAM" id="SSF55961">
    <property type="entry name" value="Bet v1-like"/>
    <property type="match status" value="1"/>
</dbReference>
<keyword evidence="6" id="KW-0408">Iron</keyword>
<keyword evidence="8" id="KW-0520">NAD</keyword>
<evidence type="ECO:0000256" key="8">
    <source>
        <dbReference type="ARBA" id="ARBA00023027"/>
    </source>
</evidence>
<dbReference type="STRING" id="671065.MetMK1DRAFT_00007740"/>
<dbReference type="PANTHER" id="PTHR43756:SF1">
    <property type="entry name" value="3-PHENYLPROPIONATE_CINNAMIC ACID DIOXYGENASE SUBUNIT ALPHA"/>
    <property type="match status" value="1"/>
</dbReference>
<dbReference type="eggNOG" id="arCOG07775">
    <property type="taxonomic scope" value="Archaea"/>
</dbReference>
<dbReference type="RefSeq" id="WP_009070864.1">
    <property type="nucleotide sequence ID" value="NZ_JH597761.1"/>
</dbReference>
<sequence length="465" mass="53806">MSSQSAKVDLNLMESLERARDSIITKGELPLWMISSESLYQLELRKLWPRTWNFVGHESEIPNPGNYMVRHVGPRDSVIIVRGDDGRLRAFLNQCVHRGRKLSAVDYGETKVFKCPYHGWSYNLQGRCIGVPFIEKFPKDFDPDKNGLIEVRMESYGGLLFVNLDGRAESLRDYLGDYAWYLDIIVKRSKIGLEFHPPIRWVVPTNWKVAAENLNSDGYHIMTTHLSGIQLGMMPPDVNFRGLVTALRVISRKGHSIDFAHWQHDYILKHRELMPACYPKWAPEVIESAKSNLTTRQFETWITYHGRTMFGIIYPNLSILHSFAGIEGLTDYARGIPGVPFIAFRLLRPIRNDLMEWTTWFAVEKDANPRFKQLSYRAYIQETSVGGFFEPDDMDNFQYITESSMSLKANLDGENVRAVYPLRADPVRPLHEIVYDDVEVIPLGITEQGMRYFWARYFDYLLNGD</sequence>
<evidence type="ECO:0000313" key="10">
    <source>
        <dbReference type="EMBL" id="EHP70272.1"/>
    </source>
</evidence>
<keyword evidence="5" id="KW-0560">Oxidoreductase</keyword>
<dbReference type="HOGENOM" id="CLU_026244_4_0_2"/>
<dbReference type="InterPro" id="IPR001663">
    <property type="entry name" value="Rng_hydr_dOase-A"/>
</dbReference>
<accession>H2C201</accession>
<dbReference type="CDD" id="cd03469">
    <property type="entry name" value="Rieske_RO_Alpha_N"/>
    <property type="match status" value="1"/>
</dbReference>
<proteinExistence type="inferred from homology"/>
<dbReference type="GO" id="GO:0051213">
    <property type="term" value="F:dioxygenase activity"/>
    <property type="evidence" value="ECO:0007669"/>
    <property type="project" value="UniProtKB-KW"/>
</dbReference>
<evidence type="ECO:0000256" key="5">
    <source>
        <dbReference type="ARBA" id="ARBA00023002"/>
    </source>
</evidence>
<dbReference type="InterPro" id="IPR036922">
    <property type="entry name" value="Rieske_2Fe-2S_sf"/>
</dbReference>
<reference evidence="10 11" key="1">
    <citation type="submission" date="2012-01" db="EMBL/GenBank/DDBJ databases">
        <title>Improved High-Quality Draft sequence of Metallosphaera yellowstonensis MK1.</title>
        <authorList>
            <consortium name="US DOE Joint Genome Institute"/>
            <person name="Lucas S."/>
            <person name="Han J."/>
            <person name="Cheng J.-F."/>
            <person name="Goodwin L."/>
            <person name="Pitluck S."/>
            <person name="Peters L."/>
            <person name="Teshima H."/>
            <person name="Detter J.C."/>
            <person name="Han C."/>
            <person name="Tapia R."/>
            <person name="Land M."/>
            <person name="Hauser L."/>
            <person name="Kyrpides N."/>
            <person name="Kozubal M."/>
            <person name="Macur R.E."/>
            <person name="Jay Z."/>
            <person name="Inskeep W."/>
            <person name="Woyke T."/>
        </authorList>
    </citation>
    <scope>NUCLEOTIDE SEQUENCE [LARGE SCALE GENOMIC DNA]</scope>
    <source>
        <strain evidence="10 11">MK1</strain>
    </source>
</reference>
<evidence type="ECO:0000256" key="7">
    <source>
        <dbReference type="ARBA" id="ARBA00023014"/>
    </source>
</evidence>
<dbReference type="InterPro" id="IPR017941">
    <property type="entry name" value="Rieske_2Fe-2S"/>
</dbReference>
<dbReference type="OrthoDB" id="6837at2157"/>
<evidence type="ECO:0000259" key="9">
    <source>
        <dbReference type="PROSITE" id="PS51296"/>
    </source>
</evidence>
<dbReference type="Gene3D" id="2.102.10.10">
    <property type="entry name" value="Rieske [2Fe-2S] iron-sulphur domain"/>
    <property type="match status" value="1"/>
</dbReference>
<dbReference type="AlphaFoldDB" id="H2C201"/>
<keyword evidence="4" id="KW-0223">Dioxygenase</keyword>
<evidence type="ECO:0000256" key="2">
    <source>
        <dbReference type="ARBA" id="ARBA00022714"/>
    </source>
</evidence>
<dbReference type="PRINTS" id="PR00090">
    <property type="entry name" value="RNGDIOXGNASE"/>
</dbReference>
<evidence type="ECO:0000256" key="1">
    <source>
        <dbReference type="ARBA" id="ARBA00008751"/>
    </source>
</evidence>
<name>H2C201_9CREN</name>
<evidence type="ECO:0000313" key="11">
    <source>
        <dbReference type="Proteomes" id="UP000003980"/>
    </source>
</evidence>
<dbReference type="InterPro" id="IPR015879">
    <property type="entry name" value="Ring_hydroxy_dOase_asu_C_dom"/>
</dbReference>
<organism evidence="10 11">
    <name type="scientific">Metallosphaera yellowstonensis MK1</name>
    <dbReference type="NCBI Taxonomy" id="671065"/>
    <lineage>
        <taxon>Archaea</taxon>
        <taxon>Thermoproteota</taxon>
        <taxon>Thermoprotei</taxon>
        <taxon>Sulfolobales</taxon>
        <taxon>Sulfolobaceae</taxon>
        <taxon>Metallosphaera</taxon>
    </lineage>
</organism>
<keyword evidence="3" id="KW-0479">Metal-binding</keyword>
<dbReference type="SUPFAM" id="SSF50022">
    <property type="entry name" value="ISP domain"/>
    <property type="match status" value="1"/>
</dbReference>
<gene>
    <name evidence="10" type="ORF">MetMK1DRAFT_00007740</name>
</gene>
<dbReference type="GO" id="GO:0005506">
    <property type="term" value="F:iron ion binding"/>
    <property type="evidence" value="ECO:0007669"/>
    <property type="project" value="InterPro"/>
</dbReference>
<dbReference type="PANTHER" id="PTHR43756">
    <property type="entry name" value="CHOLINE MONOOXYGENASE, CHLOROPLASTIC"/>
    <property type="match status" value="1"/>
</dbReference>
<dbReference type="GO" id="GO:0051537">
    <property type="term" value="F:2 iron, 2 sulfur cluster binding"/>
    <property type="evidence" value="ECO:0007669"/>
    <property type="project" value="UniProtKB-KW"/>
</dbReference>
<keyword evidence="11" id="KW-1185">Reference proteome</keyword>
<dbReference type="InterPro" id="IPR015881">
    <property type="entry name" value="ARHD_Rieske_2Fe_2S"/>
</dbReference>
<keyword evidence="2" id="KW-0001">2Fe-2S</keyword>
<dbReference type="PROSITE" id="PS51296">
    <property type="entry name" value="RIESKE"/>
    <property type="match status" value="1"/>
</dbReference>
<dbReference type="Gene3D" id="3.90.380.10">
    <property type="entry name" value="Naphthalene 1,2-dioxygenase Alpha Subunit, Chain A, domain 1"/>
    <property type="match status" value="1"/>
</dbReference>
<dbReference type="PROSITE" id="PS00570">
    <property type="entry name" value="RING_HYDROXYL_ALPHA"/>
    <property type="match status" value="1"/>
</dbReference>
<protein>
    <submittedName>
        <fullName evidence="10">Rieske (2Fe-2S) domain-containing protein</fullName>
    </submittedName>
</protein>
<evidence type="ECO:0000256" key="3">
    <source>
        <dbReference type="ARBA" id="ARBA00022723"/>
    </source>
</evidence>
<dbReference type="EMBL" id="JH597761">
    <property type="protein sequence ID" value="EHP70272.1"/>
    <property type="molecule type" value="Genomic_DNA"/>
</dbReference>
<dbReference type="Proteomes" id="UP000003980">
    <property type="component" value="Unassembled WGS sequence"/>
</dbReference>
<evidence type="ECO:0000256" key="4">
    <source>
        <dbReference type="ARBA" id="ARBA00022964"/>
    </source>
</evidence>
<comment type="similarity">
    <text evidence="1">Belongs to the bacterial ring-hydroxylating dioxygenase alpha subunit family.</text>
</comment>
<keyword evidence="7" id="KW-0411">Iron-sulfur</keyword>
<evidence type="ECO:0000256" key="6">
    <source>
        <dbReference type="ARBA" id="ARBA00023004"/>
    </source>
</evidence>